<dbReference type="PANTHER" id="PTHR30146">
    <property type="entry name" value="LACI-RELATED TRANSCRIPTIONAL REPRESSOR"/>
    <property type="match status" value="1"/>
</dbReference>
<dbReference type="InterPro" id="IPR028082">
    <property type="entry name" value="Peripla_BP_I"/>
</dbReference>
<dbReference type="SUPFAM" id="SSF47413">
    <property type="entry name" value="lambda repressor-like DNA-binding domains"/>
    <property type="match status" value="1"/>
</dbReference>
<dbReference type="Pfam" id="PF00532">
    <property type="entry name" value="Peripla_BP_1"/>
    <property type="match status" value="1"/>
</dbReference>
<evidence type="ECO:0000256" key="3">
    <source>
        <dbReference type="ARBA" id="ARBA00023163"/>
    </source>
</evidence>
<accession>A0ABV2JI44</accession>
<dbReference type="SMART" id="SM00354">
    <property type="entry name" value="HTH_LACI"/>
    <property type="match status" value="1"/>
</dbReference>
<dbReference type="Gene3D" id="3.40.50.2300">
    <property type="match status" value="2"/>
</dbReference>
<evidence type="ECO:0000256" key="1">
    <source>
        <dbReference type="ARBA" id="ARBA00023015"/>
    </source>
</evidence>
<dbReference type="EMBL" id="JBEPMK010000001">
    <property type="protein sequence ID" value="MET3643577.1"/>
    <property type="molecule type" value="Genomic_DNA"/>
</dbReference>
<protein>
    <submittedName>
        <fullName evidence="5">DNA-binding LacI/PurR family transcriptional regulator</fullName>
    </submittedName>
</protein>
<evidence type="ECO:0000256" key="2">
    <source>
        <dbReference type="ARBA" id="ARBA00023125"/>
    </source>
</evidence>
<dbReference type="GO" id="GO:0003677">
    <property type="term" value="F:DNA binding"/>
    <property type="evidence" value="ECO:0007669"/>
    <property type="project" value="UniProtKB-KW"/>
</dbReference>
<dbReference type="PANTHER" id="PTHR30146:SF105">
    <property type="entry name" value="CATABOLITE CONTROL PROTEIN B"/>
    <property type="match status" value="1"/>
</dbReference>
<proteinExistence type="predicted"/>
<dbReference type="InterPro" id="IPR010982">
    <property type="entry name" value="Lambda_DNA-bd_dom_sf"/>
</dbReference>
<dbReference type="CDD" id="cd06286">
    <property type="entry name" value="PBP1_CcpB-like"/>
    <property type="match status" value="1"/>
</dbReference>
<dbReference type="Gene3D" id="1.10.260.40">
    <property type="entry name" value="lambda repressor-like DNA-binding domains"/>
    <property type="match status" value="1"/>
</dbReference>
<dbReference type="PROSITE" id="PS50932">
    <property type="entry name" value="HTH_LACI_2"/>
    <property type="match status" value="1"/>
</dbReference>
<evidence type="ECO:0000259" key="4">
    <source>
        <dbReference type="PROSITE" id="PS50932"/>
    </source>
</evidence>
<comment type="caution">
    <text evidence="5">The sequence shown here is derived from an EMBL/GenBank/DDBJ whole genome shotgun (WGS) entry which is preliminary data.</text>
</comment>
<organism evidence="5 6">
    <name type="scientific">Streptococcus gallinaceus</name>
    <dbReference type="NCBI Taxonomy" id="165758"/>
    <lineage>
        <taxon>Bacteria</taxon>
        <taxon>Bacillati</taxon>
        <taxon>Bacillota</taxon>
        <taxon>Bacilli</taxon>
        <taxon>Lactobacillales</taxon>
        <taxon>Streptococcaceae</taxon>
        <taxon>Streptococcus</taxon>
    </lineage>
</organism>
<dbReference type="Pfam" id="PF00356">
    <property type="entry name" value="LacI"/>
    <property type="match status" value="1"/>
</dbReference>
<dbReference type="CDD" id="cd01392">
    <property type="entry name" value="HTH_LacI"/>
    <property type="match status" value="1"/>
</dbReference>
<dbReference type="Proteomes" id="UP001549055">
    <property type="component" value="Unassembled WGS sequence"/>
</dbReference>
<keyword evidence="6" id="KW-1185">Reference proteome</keyword>
<dbReference type="InterPro" id="IPR000843">
    <property type="entry name" value="HTH_LacI"/>
</dbReference>
<gene>
    <name evidence="5" type="ORF">ABID27_000194</name>
</gene>
<keyword evidence="3" id="KW-0804">Transcription</keyword>
<name>A0ABV2JI44_9STRE</name>
<dbReference type="InterPro" id="IPR001761">
    <property type="entry name" value="Peripla_BP/Lac1_sug-bd_dom"/>
</dbReference>
<evidence type="ECO:0000313" key="6">
    <source>
        <dbReference type="Proteomes" id="UP001549055"/>
    </source>
</evidence>
<keyword evidence="1" id="KW-0805">Transcription regulation</keyword>
<feature type="domain" description="HTH lacI-type" evidence="4">
    <location>
        <begin position="2"/>
        <end position="56"/>
    </location>
</feature>
<evidence type="ECO:0000313" key="5">
    <source>
        <dbReference type="EMBL" id="MET3643577.1"/>
    </source>
</evidence>
<reference evidence="5 6" key="1">
    <citation type="submission" date="2024-06" db="EMBL/GenBank/DDBJ databases">
        <title>Genomic Encyclopedia of Type Strains, Phase IV (KMG-IV): sequencing the most valuable type-strain genomes for metagenomic binning, comparative biology and taxonomic classification.</title>
        <authorList>
            <person name="Goeker M."/>
        </authorList>
    </citation>
    <scope>NUCLEOTIDE SEQUENCE [LARGE SCALE GENOMIC DNA]</scope>
    <source>
        <strain evidence="5 6">DSM 15349</strain>
    </source>
</reference>
<keyword evidence="2 5" id="KW-0238">DNA-binding</keyword>
<sequence>MTSISDIAKKVGVAKSTVSRVLNNHPHVSVETRRKVLAAMSELDFAPNQVARDLARGKTFKVGVVIPHTRHPYFTHLINGLLDAAKLSDYQLVMMPSDYHRTLERSYLEQLRQGAIDALIFTSRALEIDEIENYAKYGQIVLCEKLLEQTSLSSAYVNRLPSYREMFEAVSQQGLTQGVLLFSRNNSDSATWKAATQAFEEVFEELPLATFGQIHDIQDGLNIVDELIKFPRLEWILATSDDVAAGIREAYQSLDIPCPVLIGQENLLSSKLLGMATIDHQSYQLGKLAFSQALSKQVGQKQLLSKCIFR</sequence>
<dbReference type="SUPFAM" id="SSF53822">
    <property type="entry name" value="Periplasmic binding protein-like I"/>
    <property type="match status" value="1"/>
</dbReference>